<evidence type="ECO:0000259" key="1">
    <source>
        <dbReference type="PROSITE" id="PS51163"/>
    </source>
</evidence>
<protein>
    <submittedName>
        <fullName evidence="2">tRNA threonylcarbamoyl adenosine modification protein, Sua5/YciO/YrdC/YwlC family</fullName>
    </submittedName>
</protein>
<dbReference type="STRING" id="29524.SAMN02745171_00652"/>
<dbReference type="Proteomes" id="UP000190121">
    <property type="component" value="Unassembled WGS sequence"/>
</dbReference>
<dbReference type="Pfam" id="PF01300">
    <property type="entry name" value="Sua5_yciO_yrdC"/>
    <property type="match status" value="1"/>
</dbReference>
<dbReference type="SUPFAM" id="SSF55821">
    <property type="entry name" value="YrdC/RibB"/>
    <property type="match status" value="1"/>
</dbReference>
<accession>A0A1T4M6A1</accession>
<dbReference type="OrthoDB" id="9814580at2"/>
<gene>
    <name evidence="2" type="ORF">SAMN02745171_00652</name>
</gene>
<organism evidence="2 3">
    <name type="scientific">Porphyromonas circumdentaria</name>
    <dbReference type="NCBI Taxonomy" id="29524"/>
    <lineage>
        <taxon>Bacteria</taxon>
        <taxon>Pseudomonadati</taxon>
        <taxon>Bacteroidota</taxon>
        <taxon>Bacteroidia</taxon>
        <taxon>Bacteroidales</taxon>
        <taxon>Porphyromonadaceae</taxon>
        <taxon>Porphyromonas</taxon>
    </lineage>
</organism>
<keyword evidence="3" id="KW-1185">Reference proteome</keyword>
<dbReference type="PROSITE" id="PS51163">
    <property type="entry name" value="YRDC"/>
    <property type="match status" value="1"/>
</dbReference>
<dbReference type="EMBL" id="FUXE01000005">
    <property type="protein sequence ID" value="SJZ62308.1"/>
    <property type="molecule type" value="Genomic_DNA"/>
</dbReference>
<dbReference type="RefSeq" id="WP_078736606.1">
    <property type="nucleotide sequence ID" value="NZ_FUXE01000005.1"/>
</dbReference>
<reference evidence="3" key="1">
    <citation type="submission" date="2017-02" db="EMBL/GenBank/DDBJ databases">
        <authorList>
            <person name="Varghese N."/>
            <person name="Submissions S."/>
        </authorList>
    </citation>
    <scope>NUCLEOTIDE SEQUENCE [LARGE SCALE GENOMIC DNA]</scope>
    <source>
        <strain evidence="3">ATCC 51356</strain>
    </source>
</reference>
<feature type="domain" description="YrdC-like" evidence="1">
    <location>
        <begin position="12"/>
        <end position="198"/>
    </location>
</feature>
<dbReference type="InterPro" id="IPR052532">
    <property type="entry name" value="SUA5_domain"/>
</dbReference>
<dbReference type="GO" id="GO:0003725">
    <property type="term" value="F:double-stranded RNA binding"/>
    <property type="evidence" value="ECO:0007669"/>
    <property type="project" value="InterPro"/>
</dbReference>
<sequence length="204" mass="22893">MLTKIYPDTPNWHTIDQIVAQLLEGNLIIYPTGIGYAYGCSALKQRAIEKVCALKGVDWRKHRLAVMCPSINSIPEYAKVDNRVFQYMKAHEREPITYILPAKSELPKILQNNHEIGVRLSQHPVTTLLLEALGSPLLTASLPIRHEEVEYLTNPELIDECYGKDVYTVVDGGISEGGYTSIIRLTEGEEEIVREAQIGFSSLL</sequence>
<dbReference type="InterPro" id="IPR017945">
    <property type="entry name" value="DHBP_synth_RibB-like_a/b_dom"/>
</dbReference>
<dbReference type="Gene3D" id="3.90.870.10">
    <property type="entry name" value="DHBP synthase"/>
    <property type="match status" value="1"/>
</dbReference>
<dbReference type="PANTHER" id="PTHR42828">
    <property type="entry name" value="DHBP SYNTHASE RIBB-LIKE ALPHA/BETA DOMAIN-CONTAINING PROTEIN"/>
    <property type="match status" value="1"/>
</dbReference>
<dbReference type="InterPro" id="IPR006070">
    <property type="entry name" value="Sua5-like_dom"/>
</dbReference>
<proteinExistence type="predicted"/>
<dbReference type="PANTHER" id="PTHR42828:SF3">
    <property type="entry name" value="THREONYLCARBAMOYL-AMP SYNTHASE"/>
    <property type="match status" value="1"/>
</dbReference>
<dbReference type="AlphaFoldDB" id="A0A1T4M6A1"/>
<evidence type="ECO:0000313" key="3">
    <source>
        <dbReference type="Proteomes" id="UP000190121"/>
    </source>
</evidence>
<name>A0A1T4M6A1_9PORP</name>
<evidence type="ECO:0000313" key="2">
    <source>
        <dbReference type="EMBL" id="SJZ62308.1"/>
    </source>
</evidence>